<keyword evidence="11 18" id="KW-0547">Nucleotide-binding</keyword>
<reference evidence="23 24" key="2">
    <citation type="submission" date="2024-10" db="EMBL/GenBank/DDBJ databases">
        <authorList>
            <person name="Ryan C."/>
        </authorList>
    </citation>
    <scope>NUCLEOTIDE SEQUENCE [LARGE SCALE GENOMIC DNA]</scope>
</reference>
<dbReference type="Pfam" id="PF00069">
    <property type="entry name" value="Pkinase"/>
    <property type="match status" value="1"/>
</dbReference>
<sequence length="674" mass="73982">MATLSSSHLVLTFWLCDMLLSALHLPLAISVSFDMDFSQPSGRHKAANISLQGDTRMEDNVIELTKKGLENSVGRVSYSEPVAIWDEITGELTSFTTVFSFQILPETNGRGGDGMAFFLGHYPSVIPASGIGGSLGLFSSGTTNATGDNRAVAVEFDTFLNAGYDNSDNHIGIDVNSLISRVYNNTNVPGRNLKSGLVMTCRITYANITQRLAADLEIGSVIYSLESVVDLRQLLPSVVAIGFSAATGSSSELHRLLAWSFNSTLDGPRHAPAPSPSPFSKISPWKIVAIITGVAIVVVVIAGFVYHLRRRTRRKNYNAGYETPAHVARCFSYHELAEATNNFAEEQKLGEGGYACVYKGELANPSRSVAVKRFKPGTSSSIATSAFDDEIKVISQVRHRNLVELLGWCNDGKKHRLLLVYELVTEGNLDQHLHGERSWLSWAMRYKIILNLGRALQYLHEDCSVCVLHGDIKPCNILLDSRYVAKLGDFGLARFTDHDIELKTTCNIAGTPGYVDPDFVATGKRNRESDVYSFGIVLLEIVSGRRPAVVDHQTMVTPSLLWVWGKHHSDVILEAVDATLRDEESMDGEDRGQMERALRVGLWCAHPDPMQRPPIAEAMRALQSRDVEIPHLPLPAFMVGPLSFDADGRSRASETTSDGGISSTASRSEPQWTR</sequence>
<dbReference type="PROSITE" id="PS00108">
    <property type="entry name" value="PROTEIN_KINASE_ST"/>
    <property type="match status" value="1"/>
</dbReference>
<evidence type="ECO:0000256" key="19">
    <source>
        <dbReference type="SAM" id="MobiDB-lite"/>
    </source>
</evidence>
<evidence type="ECO:0000256" key="18">
    <source>
        <dbReference type="PROSITE-ProRule" id="PRU10141"/>
    </source>
</evidence>
<keyword evidence="14 20" id="KW-1133">Transmembrane helix</keyword>
<feature type="chain" id="PRO_5044786966" description="non-specific serine/threonine protein kinase" evidence="21">
    <location>
        <begin position="31"/>
        <end position="674"/>
    </location>
</feature>
<feature type="transmembrane region" description="Helical" evidence="20">
    <location>
        <begin position="285"/>
        <end position="306"/>
    </location>
</feature>
<dbReference type="InterPro" id="IPR000719">
    <property type="entry name" value="Prot_kinase_dom"/>
</dbReference>
<evidence type="ECO:0000256" key="8">
    <source>
        <dbReference type="ARBA" id="ARBA00022692"/>
    </source>
</evidence>
<keyword evidence="15 20" id="KW-0472">Membrane</keyword>
<keyword evidence="7" id="KW-0808">Transferase</keyword>
<evidence type="ECO:0000313" key="23">
    <source>
        <dbReference type="EMBL" id="CAL5093490.1"/>
    </source>
</evidence>
<keyword evidence="12" id="KW-0418">Kinase</keyword>
<comment type="similarity">
    <text evidence="2">In the N-terminal section; belongs to the leguminous lectin family.</text>
</comment>
<evidence type="ECO:0000256" key="20">
    <source>
        <dbReference type="SAM" id="Phobius"/>
    </source>
</evidence>
<dbReference type="InterPro" id="IPR017441">
    <property type="entry name" value="Protein_kinase_ATP_BS"/>
</dbReference>
<dbReference type="Gene3D" id="1.10.510.10">
    <property type="entry name" value="Transferase(Phosphotransferase) domain 1"/>
    <property type="match status" value="1"/>
</dbReference>
<keyword evidence="17" id="KW-0325">Glycoprotein</keyword>
<evidence type="ECO:0000256" key="15">
    <source>
        <dbReference type="ARBA" id="ARBA00023136"/>
    </source>
</evidence>
<accession>A0ABC9GH85</accession>
<reference evidence="24" key="1">
    <citation type="submission" date="2024-06" db="EMBL/GenBank/DDBJ databases">
        <authorList>
            <person name="Ryan C."/>
        </authorList>
    </citation>
    <scope>NUCLEOTIDE SEQUENCE [LARGE SCALE GENOMIC DNA]</scope>
</reference>
<evidence type="ECO:0000256" key="14">
    <source>
        <dbReference type="ARBA" id="ARBA00022989"/>
    </source>
</evidence>
<keyword evidence="13 18" id="KW-0067">ATP-binding</keyword>
<gene>
    <name evidence="23" type="ORF">URODEC1_LOCUS115410</name>
</gene>
<feature type="domain" description="Protein kinase" evidence="22">
    <location>
        <begin position="343"/>
        <end position="634"/>
    </location>
</feature>
<proteinExistence type="inferred from homology"/>
<evidence type="ECO:0000256" key="2">
    <source>
        <dbReference type="ARBA" id="ARBA00008536"/>
    </source>
</evidence>
<evidence type="ECO:0000256" key="12">
    <source>
        <dbReference type="ARBA" id="ARBA00022777"/>
    </source>
</evidence>
<dbReference type="GO" id="GO:0030246">
    <property type="term" value="F:carbohydrate binding"/>
    <property type="evidence" value="ECO:0007669"/>
    <property type="project" value="UniProtKB-KW"/>
</dbReference>
<comment type="similarity">
    <text evidence="3">In the C-terminal section; belongs to the protein kinase superfamily. Ser/Thr protein kinase family.</text>
</comment>
<dbReference type="PANTHER" id="PTHR27007">
    <property type="match status" value="1"/>
</dbReference>
<feature type="compositionally biased region" description="Polar residues" evidence="19">
    <location>
        <begin position="653"/>
        <end position="674"/>
    </location>
</feature>
<evidence type="ECO:0000256" key="10">
    <source>
        <dbReference type="ARBA" id="ARBA00022734"/>
    </source>
</evidence>
<dbReference type="SUPFAM" id="SSF56112">
    <property type="entry name" value="Protein kinase-like (PK-like)"/>
    <property type="match status" value="1"/>
</dbReference>
<dbReference type="EMBL" id="OZ075119">
    <property type="protein sequence ID" value="CAL5093490.1"/>
    <property type="molecule type" value="Genomic_DNA"/>
</dbReference>
<feature type="signal peptide" evidence="21">
    <location>
        <begin position="1"/>
        <end position="30"/>
    </location>
</feature>
<keyword evidence="16" id="KW-0675">Receptor</keyword>
<evidence type="ECO:0000256" key="21">
    <source>
        <dbReference type="SAM" id="SignalP"/>
    </source>
</evidence>
<dbReference type="InterPro" id="IPR050528">
    <property type="entry name" value="L-type_Lectin-RKs"/>
</dbReference>
<dbReference type="Pfam" id="PF00139">
    <property type="entry name" value="Lectin_legB"/>
    <property type="match status" value="1"/>
</dbReference>
<feature type="binding site" evidence="18">
    <location>
        <position position="372"/>
    </location>
    <ligand>
        <name>ATP</name>
        <dbReference type="ChEBI" id="CHEBI:30616"/>
    </ligand>
</feature>
<dbReference type="InterPro" id="IPR013320">
    <property type="entry name" value="ConA-like_dom_sf"/>
</dbReference>
<evidence type="ECO:0000256" key="6">
    <source>
        <dbReference type="ARBA" id="ARBA00022527"/>
    </source>
</evidence>
<dbReference type="Gene3D" id="3.30.200.20">
    <property type="entry name" value="Phosphorylase Kinase, domain 1"/>
    <property type="match status" value="1"/>
</dbReference>
<dbReference type="InterPro" id="IPR001220">
    <property type="entry name" value="Legume_lectin_dom"/>
</dbReference>
<dbReference type="GO" id="GO:0005524">
    <property type="term" value="F:ATP binding"/>
    <property type="evidence" value="ECO:0007669"/>
    <property type="project" value="UniProtKB-UniRule"/>
</dbReference>
<keyword evidence="10" id="KW-0430">Lectin</keyword>
<evidence type="ECO:0000256" key="13">
    <source>
        <dbReference type="ARBA" id="ARBA00022840"/>
    </source>
</evidence>
<organism evidence="23 24">
    <name type="scientific">Urochloa decumbens</name>
    <dbReference type="NCBI Taxonomy" id="240449"/>
    <lineage>
        <taxon>Eukaryota</taxon>
        <taxon>Viridiplantae</taxon>
        <taxon>Streptophyta</taxon>
        <taxon>Embryophyta</taxon>
        <taxon>Tracheophyta</taxon>
        <taxon>Spermatophyta</taxon>
        <taxon>Magnoliopsida</taxon>
        <taxon>Liliopsida</taxon>
        <taxon>Poales</taxon>
        <taxon>Poaceae</taxon>
        <taxon>PACMAD clade</taxon>
        <taxon>Panicoideae</taxon>
        <taxon>Panicodae</taxon>
        <taxon>Paniceae</taxon>
        <taxon>Melinidinae</taxon>
        <taxon>Urochloa</taxon>
    </lineage>
</organism>
<feature type="region of interest" description="Disordered" evidence="19">
    <location>
        <begin position="645"/>
        <end position="674"/>
    </location>
</feature>
<dbReference type="GO" id="GO:0002229">
    <property type="term" value="P:defense response to oomycetes"/>
    <property type="evidence" value="ECO:0007669"/>
    <property type="project" value="UniProtKB-ARBA"/>
</dbReference>
<protein>
    <recommendedName>
        <fullName evidence="4">non-specific serine/threonine protein kinase</fullName>
        <ecNumber evidence="4">2.7.11.1</ecNumber>
    </recommendedName>
</protein>
<dbReference type="CDD" id="cd06899">
    <property type="entry name" value="lectin_legume_LecRK_Arcelin_ConA"/>
    <property type="match status" value="1"/>
</dbReference>
<keyword evidence="5" id="KW-1003">Cell membrane</keyword>
<evidence type="ECO:0000313" key="24">
    <source>
        <dbReference type="Proteomes" id="UP001497457"/>
    </source>
</evidence>
<evidence type="ECO:0000259" key="22">
    <source>
        <dbReference type="PROSITE" id="PS50011"/>
    </source>
</evidence>
<keyword evidence="24" id="KW-1185">Reference proteome</keyword>
<evidence type="ECO:0000256" key="5">
    <source>
        <dbReference type="ARBA" id="ARBA00022475"/>
    </source>
</evidence>
<keyword evidence="8 20" id="KW-0812">Transmembrane</keyword>
<dbReference type="InterPro" id="IPR011009">
    <property type="entry name" value="Kinase-like_dom_sf"/>
</dbReference>
<evidence type="ECO:0000256" key="16">
    <source>
        <dbReference type="ARBA" id="ARBA00023170"/>
    </source>
</evidence>
<dbReference type="EC" id="2.7.11.1" evidence="4"/>
<comment type="subcellular location">
    <subcellularLocation>
        <location evidence="1">Cell membrane</location>
        <topology evidence="1">Single-pass type I membrane protein</topology>
    </subcellularLocation>
</comment>
<evidence type="ECO:0000256" key="4">
    <source>
        <dbReference type="ARBA" id="ARBA00012513"/>
    </source>
</evidence>
<evidence type="ECO:0000256" key="9">
    <source>
        <dbReference type="ARBA" id="ARBA00022729"/>
    </source>
</evidence>
<dbReference type="PROSITE" id="PS00307">
    <property type="entry name" value="LECTIN_LEGUME_BETA"/>
    <property type="match status" value="1"/>
</dbReference>
<dbReference type="Gene3D" id="2.60.120.200">
    <property type="match status" value="1"/>
</dbReference>
<evidence type="ECO:0000256" key="7">
    <source>
        <dbReference type="ARBA" id="ARBA00022679"/>
    </source>
</evidence>
<dbReference type="PROSITE" id="PS00107">
    <property type="entry name" value="PROTEIN_KINASE_ATP"/>
    <property type="match status" value="1"/>
</dbReference>
<evidence type="ECO:0000256" key="17">
    <source>
        <dbReference type="ARBA" id="ARBA00023180"/>
    </source>
</evidence>
<dbReference type="InterPro" id="IPR019825">
    <property type="entry name" value="Lectin_legB_Mn/Ca_BS"/>
</dbReference>
<keyword evidence="9 21" id="KW-0732">Signal</keyword>
<dbReference type="FunFam" id="1.10.510.10:FF:000240">
    <property type="entry name" value="Lectin-domain containing receptor kinase A4.3"/>
    <property type="match status" value="1"/>
</dbReference>
<dbReference type="AlphaFoldDB" id="A0ABC9GH85"/>
<evidence type="ECO:0000256" key="3">
    <source>
        <dbReference type="ARBA" id="ARBA00010217"/>
    </source>
</evidence>
<dbReference type="PROSITE" id="PS50011">
    <property type="entry name" value="PROTEIN_KINASE_DOM"/>
    <property type="match status" value="1"/>
</dbReference>
<dbReference type="SUPFAM" id="SSF49899">
    <property type="entry name" value="Concanavalin A-like lectins/glucanases"/>
    <property type="match status" value="1"/>
</dbReference>
<dbReference type="SMART" id="SM00220">
    <property type="entry name" value="S_TKc"/>
    <property type="match status" value="1"/>
</dbReference>
<dbReference type="GO" id="GO:0004674">
    <property type="term" value="F:protein serine/threonine kinase activity"/>
    <property type="evidence" value="ECO:0007669"/>
    <property type="project" value="UniProtKB-KW"/>
</dbReference>
<dbReference type="InterPro" id="IPR008271">
    <property type="entry name" value="Ser/Thr_kinase_AS"/>
</dbReference>
<dbReference type="GO" id="GO:0005886">
    <property type="term" value="C:plasma membrane"/>
    <property type="evidence" value="ECO:0007669"/>
    <property type="project" value="UniProtKB-SubCell"/>
</dbReference>
<name>A0ABC9GH85_9POAL</name>
<evidence type="ECO:0000256" key="11">
    <source>
        <dbReference type="ARBA" id="ARBA00022741"/>
    </source>
</evidence>
<evidence type="ECO:0000256" key="1">
    <source>
        <dbReference type="ARBA" id="ARBA00004251"/>
    </source>
</evidence>
<dbReference type="Proteomes" id="UP001497457">
    <property type="component" value="Chromosome 9rd"/>
</dbReference>
<keyword evidence="6" id="KW-0723">Serine/threonine-protein kinase</keyword>